<evidence type="ECO:0000313" key="2">
    <source>
        <dbReference type="EMBL" id="NGP89703.1"/>
    </source>
</evidence>
<keyword evidence="1" id="KW-0812">Transmembrane</keyword>
<dbReference type="RefSeq" id="WP_165270726.1">
    <property type="nucleotide sequence ID" value="NZ_JAALLS010000024.1"/>
</dbReference>
<protein>
    <recommendedName>
        <fullName evidence="4">Zinc ribbon domain-containing protein</fullName>
    </recommendedName>
</protein>
<keyword evidence="3" id="KW-1185">Reference proteome</keyword>
<evidence type="ECO:0000313" key="3">
    <source>
        <dbReference type="Proteomes" id="UP000479132"/>
    </source>
</evidence>
<dbReference type="Proteomes" id="UP000479132">
    <property type="component" value="Unassembled WGS sequence"/>
</dbReference>
<gene>
    <name evidence="2" type="ORF">G3569_15200</name>
</gene>
<keyword evidence="1" id="KW-1133">Transmembrane helix</keyword>
<reference evidence="2 3" key="1">
    <citation type="submission" date="2020-02" db="EMBL/GenBank/DDBJ databases">
        <title>Aliifodinibius halophilus 2W32, complete genome.</title>
        <authorList>
            <person name="Li Y."/>
            <person name="Wu S."/>
        </authorList>
    </citation>
    <scope>NUCLEOTIDE SEQUENCE [LARGE SCALE GENOMIC DNA]</scope>
    <source>
        <strain evidence="2 3">2W32</strain>
    </source>
</reference>
<dbReference type="EMBL" id="JAALLS010000024">
    <property type="protein sequence ID" value="NGP89703.1"/>
    <property type="molecule type" value="Genomic_DNA"/>
</dbReference>
<name>A0A6M1TBG3_9BACT</name>
<feature type="transmembrane region" description="Helical" evidence="1">
    <location>
        <begin position="15"/>
        <end position="33"/>
    </location>
</feature>
<organism evidence="2 3">
    <name type="scientific">Fodinibius halophilus</name>
    <dbReference type="NCBI Taxonomy" id="1736908"/>
    <lineage>
        <taxon>Bacteria</taxon>
        <taxon>Pseudomonadati</taxon>
        <taxon>Balneolota</taxon>
        <taxon>Balneolia</taxon>
        <taxon>Balneolales</taxon>
        <taxon>Balneolaceae</taxon>
        <taxon>Fodinibius</taxon>
    </lineage>
</organism>
<proteinExistence type="predicted"/>
<accession>A0A6M1TBG3</accession>
<feature type="transmembrane region" description="Helical" evidence="1">
    <location>
        <begin position="39"/>
        <end position="62"/>
    </location>
</feature>
<comment type="caution">
    <text evidence="2">The sequence shown here is derived from an EMBL/GenBank/DDBJ whole genome shotgun (WGS) entry which is preliminary data.</text>
</comment>
<evidence type="ECO:0008006" key="4">
    <source>
        <dbReference type="Google" id="ProtNLM"/>
    </source>
</evidence>
<sequence length="95" mass="10457">MNSIQQEFIANRKKLYVVVVVSALLMFGIVYLLEMNMVGLVPGLALVLATIGLSIWGVTSFWRCPSCNGHLGKLYIGLDHPKYCPGCGVELIEQD</sequence>
<dbReference type="AlphaFoldDB" id="A0A6M1TBG3"/>
<evidence type="ECO:0000256" key="1">
    <source>
        <dbReference type="SAM" id="Phobius"/>
    </source>
</evidence>
<keyword evidence="1" id="KW-0472">Membrane</keyword>